<dbReference type="GO" id="GO:0000155">
    <property type="term" value="F:phosphorelay sensor kinase activity"/>
    <property type="evidence" value="ECO:0007669"/>
    <property type="project" value="InterPro"/>
</dbReference>
<keyword evidence="5" id="KW-0808">Transferase</keyword>
<dbReference type="InterPro" id="IPR005467">
    <property type="entry name" value="His_kinase_dom"/>
</dbReference>
<proteinExistence type="predicted"/>
<feature type="domain" description="HAMP" evidence="10">
    <location>
        <begin position="192"/>
        <end position="221"/>
    </location>
</feature>
<dbReference type="InterPro" id="IPR003594">
    <property type="entry name" value="HATPase_dom"/>
</dbReference>
<dbReference type="InterPro" id="IPR003660">
    <property type="entry name" value="HAMP_dom"/>
</dbReference>
<dbReference type="EC" id="2.7.13.3" evidence="3"/>
<dbReference type="Proteomes" id="UP000199250">
    <property type="component" value="Unassembled WGS sequence"/>
</dbReference>
<keyword evidence="4" id="KW-0597">Phosphoprotein</keyword>
<dbReference type="Pfam" id="PF00512">
    <property type="entry name" value="HisKA"/>
    <property type="match status" value="1"/>
</dbReference>
<evidence type="ECO:0000256" key="6">
    <source>
        <dbReference type="ARBA" id="ARBA00022777"/>
    </source>
</evidence>
<dbReference type="PANTHER" id="PTHR45453:SF1">
    <property type="entry name" value="PHOSPHATE REGULON SENSOR PROTEIN PHOR"/>
    <property type="match status" value="1"/>
</dbReference>
<gene>
    <name evidence="11" type="ORF">SAMN04244572_02465</name>
</gene>
<dbReference type="InterPro" id="IPR036097">
    <property type="entry name" value="HisK_dim/P_sf"/>
</dbReference>
<dbReference type="CDD" id="cd00082">
    <property type="entry name" value="HisKA"/>
    <property type="match status" value="1"/>
</dbReference>
<keyword evidence="7" id="KW-0902">Two-component regulatory system</keyword>
<dbReference type="SMART" id="SM00388">
    <property type="entry name" value="HisKA"/>
    <property type="match status" value="1"/>
</dbReference>
<keyword evidence="8" id="KW-0812">Transmembrane</keyword>
<dbReference type="GO" id="GO:0004721">
    <property type="term" value="F:phosphoprotein phosphatase activity"/>
    <property type="evidence" value="ECO:0007669"/>
    <property type="project" value="TreeGrafter"/>
</dbReference>
<comment type="subcellular location">
    <subcellularLocation>
        <location evidence="2">Membrane</location>
    </subcellularLocation>
</comment>
<evidence type="ECO:0000313" key="12">
    <source>
        <dbReference type="Proteomes" id="UP000199250"/>
    </source>
</evidence>
<dbReference type="GO" id="GO:0005886">
    <property type="term" value="C:plasma membrane"/>
    <property type="evidence" value="ECO:0007669"/>
    <property type="project" value="TreeGrafter"/>
</dbReference>
<sequence length="445" mass="49258">MKTSISTRLFLAVLSTALFVALAMGVADSWSFARGFLGYLNELAVARMESVEPRFVEHYRQQGDWVSVRGNPETWFELTRPDDDSEWPPEARPMPVSDLTGAVFRISLLDERGRLVMGFAEVGADAVRQPLQLDGRTVGWLAMTPFQSVTEVGGQRLLRNQLQASLSIGALAVLLAALIAWWVARRLLAPVRRVAVDSRDEVGQLARDFNRLAHILERNEQMRRAFMADVSHELRTPLSVLRGELEALEDGVRRLDGESLHSLQTEVAMLGQLVNDLYELSLADSGALTYRKSALDVAEQLRIAVAMFRERLAERRIDLKLQLPERPLPVFADAGRLQQLFGNLLENSLRYTHAGGRLRIVAQEAAEAVSIDFLDSAPGVDERHLPRLFERFYRGEASRSRTSGGAGLGLAICLSIVEAHGGSLSARPSPLGGLWLNIALPRGAH</sequence>
<dbReference type="InterPro" id="IPR003661">
    <property type="entry name" value="HisK_dim/P_dom"/>
</dbReference>
<evidence type="ECO:0000259" key="10">
    <source>
        <dbReference type="PROSITE" id="PS50885"/>
    </source>
</evidence>
<keyword evidence="6 11" id="KW-0418">Kinase</keyword>
<evidence type="ECO:0000259" key="9">
    <source>
        <dbReference type="PROSITE" id="PS50109"/>
    </source>
</evidence>
<keyword evidence="8" id="KW-1133">Transmembrane helix</keyword>
<comment type="catalytic activity">
    <reaction evidence="1">
        <text>ATP + protein L-histidine = ADP + protein N-phospho-L-histidine.</text>
        <dbReference type="EC" id="2.7.13.3"/>
    </reaction>
</comment>
<name>A0A1H6VP93_9GAMM</name>
<dbReference type="AlphaFoldDB" id="A0A1H6VP93"/>
<evidence type="ECO:0000256" key="2">
    <source>
        <dbReference type="ARBA" id="ARBA00004370"/>
    </source>
</evidence>
<keyword evidence="8" id="KW-0472">Membrane</keyword>
<reference evidence="11 12" key="1">
    <citation type="submission" date="2016-10" db="EMBL/GenBank/DDBJ databases">
        <authorList>
            <person name="de Groot N.N."/>
        </authorList>
    </citation>
    <scope>NUCLEOTIDE SEQUENCE [LARGE SCALE GENOMIC DNA]</scope>
    <source>
        <strain evidence="11 12">DSM 373</strain>
    </source>
</reference>
<dbReference type="CDD" id="cd06225">
    <property type="entry name" value="HAMP"/>
    <property type="match status" value="1"/>
</dbReference>
<dbReference type="PROSITE" id="PS50885">
    <property type="entry name" value="HAMP"/>
    <property type="match status" value="1"/>
</dbReference>
<dbReference type="GO" id="GO:0016036">
    <property type="term" value="P:cellular response to phosphate starvation"/>
    <property type="evidence" value="ECO:0007669"/>
    <property type="project" value="TreeGrafter"/>
</dbReference>
<dbReference type="PROSITE" id="PS50109">
    <property type="entry name" value="HIS_KIN"/>
    <property type="match status" value="1"/>
</dbReference>
<dbReference type="SMART" id="SM00387">
    <property type="entry name" value="HATPase_c"/>
    <property type="match status" value="1"/>
</dbReference>
<evidence type="ECO:0000313" key="11">
    <source>
        <dbReference type="EMBL" id="SEJ02052.1"/>
    </source>
</evidence>
<feature type="transmembrane region" description="Helical" evidence="8">
    <location>
        <begin position="164"/>
        <end position="184"/>
    </location>
</feature>
<dbReference type="SUPFAM" id="SSF55874">
    <property type="entry name" value="ATPase domain of HSP90 chaperone/DNA topoisomerase II/histidine kinase"/>
    <property type="match status" value="1"/>
</dbReference>
<dbReference type="InterPro" id="IPR036890">
    <property type="entry name" value="HATPase_C_sf"/>
</dbReference>
<evidence type="ECO:0000256" key="8">
    <source>
        <dbReference type="SAM" id="Phobius"/>
    </source>
</evidence>
<evidence type="ECO:0000256" key="3">
    <source>
        <dbReference type="ARBA" id="ARBA00012438"/>
    </source>
</evidence>
<dbReference type="InterPro" id="IPR004358">
    <property type="entry name" value="Sig_transdc_His_kin-like_C"/>
</dbReference>
<dbReference type="PANTHER" id="PTHR45453">
    <property type="entry name" value="PHOSPHATE REGULON SENSOR PROTEIN PHOR"/>
    <property type="match status" value="1"/>
</dbReference>
<dbReference type="Pfam" id="PF00672">
    <property type="entry name" value="HAMP"/>
    <property type="match status" value="1"/>
</dbReference>
<evidence type="ECO:0000256" key="7">
    <source>
        <dbReference type="ARBA" id="ARBA00023012"/>
    </source>
</evidence>
<feature type="domain" description="Histidine kinase" evidence="9">
    <location>
        <begin position="229"/>
        <end position="444"/>
    </location>
</feature>
<dbReference type="SUPFAM" id="SSF47384">
    <property type="entry name" value="Homodimeric domain of signal transducing histidine kinase"/>
    <property type="match status" value="1"/>
</dbReference>
<dbReference type="Gene3D" id="1.10.287.130">
    <property type="match status" value="1"/>
</dbReference>
<dbReference type="RefSeq" id="WP_090731973.1">
    <property type="nucleotide sequence ID" value="NZ_FNYQ01000039.1"/>
</dbReference>
<evidence type="ECO:0000256" key="4">
    <source>
        <dbReference type="ARBA" id="ARBA00022553"/>
    </source>
</evidence>
<evidence type="ECO:0000256" key="5">
    <source>
        <dbReference type="ARBA" id="ARBA00022679"/>
    </source>
</evidence>
<dbReference type="Gene3D" id="3.30.565.10">
    <property type="entry name" value="Histidine kinase-like ATPase, C-terminal domain"/>
    <property type="match status" value="1"/>
</dbReference>
<dbReference type="FunFam" id="1.10.287.130:FF:000001">
    <property type="entry name" value="Two-component sensor histidine kinase"/>
    <property type="match status" value="1"/>
</dbReference>
<protein>
    <recommendedName>
        <fullName evidence="3">histidine kinase</fullName>
        <ecNumber evidence="3">2.7.13.3</ecNumber>
    </recommendedName>
</protein>
<evidence type="ECO:0000256" key="1">
    <source>
        <dbReference type="ARBA" id="ARBA00000085"/>
    </source>
</evidence>
<dbReference type="OrthoDB" id="9804645at2"/>
<organism evidence="11 12">
    <name type="scientific">Azotobacter beijerinckii</name>
    <dbReference type="NCBI Taxonomy" id="170623"/>
    <lineage>
        <taxon>Bacteria</taxon>
        <taxon>Pseudomonadati</taxon>
        <taxon>Pseudomonadota</taxon>
        <taxon>Gammaproteobacteria</taxon>
        <taxon>Pseudomonadales</taxon>
        <taxon>Pseudomonadaceae</taxon>
        <taxon>Azotobacter</taxon>
    </lineage>
</organism>
<dbReference type="InterPro" id="IPR050351">
    <property type="entry name" value="BphY/WalK/GraS-like"/>
</dbReference>
<accession>A0A1H6VP93</accession>
<dbReference type="EMBL" id="FNYQ01000039">
    <property type="protein sequence ID" value="SEJ02052.1"/>
    <property type="molecule type" value="Genomic_DNA"/>
</dbReference>
<dbReference type="Pfam" id="PF02518">
    <property type="entry name" value="HATPase_c"/>
    <property type="match status" value="1"/>
</dbReference>
<dbReference type="PRINTS" id="PR00344">
    <property type="entry name" value="BCTRLSENSOR"/>
</dbReference>